<organism evidence="6 7">
    <name type="scientific">Mobiluncus porci</name>
    <dbReference type="NCBI Taxonomy" id="2652278"/>
    <lineage>
        <taxon>Bacteria</taxon>
        <taxon>Bacillati</taxon>
        <taxon>Actinomycetota</taxon>
        <taxon>Actinomycetes</taxon>
        <taxon>Actinomycetales</taxon>
        <taxon>Actinomycetaceae</taxon>
        <taxon>Mobiluncus</taxon>
    </lineage>
</organism>
<evidence type="ECO:0000256" key="2">
    <source>
        <dbReference type="ARBA" id="ARBA00009463"/>
    </source>
</evidence>
<protein>
    <submittedName>
        <fullName evidence="6">Hydroxylacyl-CoA dehydrogenase</fullName>
    </submittedName>
</protein>
<dbReference type="PANTHER" id="PTHR48075:SF1">
    <property type="entry name" value="LAMBDA-CRYSTALLIN HOMOLOG"/>
    <property type="match status" value="1"/>
</dbReference>
<comment type="pathway">
    <text evidence="1">Lipid metabolism; butanoate metabolism.</text>
</comment>
<dbReference type="InterPro" id="IPR008927">
    <property type="entry name" value="6-PGluconate_DH-like_C_sf"/>
</dbReference>
<proteinExistence type="inferred from homology"/>
<dbReference type="EMBL" id="VUMY01000006">
    <property type="protein sequence ID" value="MST49416.1"/>
    <property type="molecule type" value="Genomic_DNA"/>
</dbReference>
<evidence type="ECO:0000313" key="6">
    <source>
        <dbReference type="EMBL" id="MST49416.1"/>
    </source>
</evidence>
<comment type="caution">
    <text evidence="6">The sequence shown here is derived from an EMBL/GenBank/DDBJ whole genome shotgun (WGS) entry which is preliminary data.</text>
</comment>
<dbReference type="Gene3D" id="1.10.1040.10">
    <property type="entry name" value="N-(1-d-carboxylethyl)-l-norvaline Dehydrogenase, domain 2"/>
    <property type="match status" value="1"/>
</dbReference>
<reference evidence="6 7" key="1">
    <citation type="submission" date="2019-08" db="EMBL/GenBank/DDBJ databases">
        <title>In-depth cultivation of the pig gut microbiome towards novel bacterial diversity and tailored functional studies.</title>
        <authorList>
            <person name="Wylensek D."/>
            <person name="Hitch T.C.A."/>
            <person name="Clavel T."/>
        </authorList>
    </citation>
    <scope>NUCLEOTIDE SEQUENCE [LARGE SCALE GENOMIC DNA]</scope>
    <source>
        <strain evidence="6 7">RF-GAM-744-WT-7</strain>
    </source>
</reference>
<evidence type="ECO:0000259" key="4">
    <source>
        <dbReference type="Pfam" id="PF00725"/>
    </source>
</evidence>
<gene>
    <name evidence="6" type="ORF">FYJ63_04075</name>
</gene>
<dbReference type="Pfam" id="PF00725">
    <property type="entry name" value="3HCDH"/>
    <property type="match status" value="1"/>
</dbReference>
<dbReference type="GO" id="GO:0050104">
    <property type="term" value="F:L-gulonate 3-dehydrogenase activity"/>
    <property type="evidence" value="ECO:0007669"/>
    <property type="project" value="TreeGrafter"/>
</dbReference>
<dbReference type="GO" id="GO:0070403">
    <property type="term" value="F:NAD+ binding"/>
    <property type="evidence" value="ECO:0007669"/>
    <property type="project" value="InterPro"/>
</dbReference>
<dbReference type="InterPro" id="IPR006108">
    <property type="entry name" value="3HC_DH_C"/>
</dbReference>
<dbReference type="GO" id="GO:0006631">
    <property type="term" value="P:fatty acid metabolic process"/>
    <property type="evidence" value="ECO:0007669"/>
    <property type="project" value="InterPro"/>
</dbReference>
<dbReference type="InterPro" id="IPR036291">
    <property type="entry name" value="NAD(P)-bd_dom_sf"/>
</dbReference>
<dbReference type="Proteomes" id="UP000442535">
    <property type="component" value="Unassembled WGS sequence"/>
</dbReference>
<feature type="domain" description="3-hydroxyacyl-CoA dehydrogenase C-terminal" evidence="4">
    <location>
        <begin position="165"/>
        <end position="219"/>
    </location>
</feature>
<dbReference type="AlphaFoldDB" id="A0A7K0K1P5"/>
<evidence type="ECO:0000313" key="7">
    <source>
        <dbReference type="Proteomes" id="UP000442535"/>
    </source>
</evidence>
<name>A0A7K0K1P5_9ACTO</name>
<feature type="domain" description="3-hydroxyacyl-CoA dehydrogenase NAD binding" evidence="5">
    <location>
        <begin position="43"/>
        <end position="156"/>
    </location>
</feature>
<evidence type="ECO:0000259" key="5">
    <source>
        <dbReference type="Pfam" id="PF02737"/>
    </source>
</evidence>
<dbReference type="PANTHER" id="PTHR48075">
    <property type="entry name" value="3-HYDROXYACYL-COA DEHYDROGENASE FAMILY PROTEIN"/>
    <property type="match status" value="1"/>
</dbReference>
<dbReference type="InterPro" id="IPR006176">
    <property type="entry name" value="3-OHacyl-CoA_DH_NAD-bd"/>
</dbReference>
<dbReference type="SUPFAM" id="SSF51735">
    <property type="entry name" value="NAD(P)-binding Rossmann-fold domains"/>
    <property type="match status" value="1"/>
</dbReference>
<dbReference type="Gene3D" id="3.40.50.720">
    <property type="entry name" value="NAD(P)-binding Rossmann-like Domain"/>
    <property type="match status" value="1"/>
</dbReference>
<dbReference type="InterPro" id="IPR013328">
    <property type="entry name" value="6PGD_dom2"/>
</dbReference>
<keyword evidence="7" id="KW-1185">Reference proteome</keyword>
<evidence type="ECO:0000256" key="1">
    <source>
        <dbReference type="ARBA" id="ARBA00005086"/>
    </source>
</evidence>
<comment type="similarity">
    <text evidence="2">Belongs to the 3-hydroxyacyl-CoA dehydrogenase family.</text>
</comment>
<evidence type="ECO:0000256" key="3">
    <source>
        <dbReference type="ARBA" id="ARBA00023002"/>
    </source>
</evidence>
<accession>A0A7K0K1P5</accession>
<dbReference type="SUPFAM" id="SSF48179">
    <property type="entry name" value="6-phosphogluconate dehydrogenase C-terminal domain-like"/>
    <property type="match status" value="1"/>
</dbReference>
<sequence length="293" mass="31793">MKTALIVGGGLIGMSFAERFVEHGWQVRVLDVRPELESQVKDRFGEKGEYFSDLEAAAQGVDFVQEAGPENLEWKHETFAGLGAATSEGVILASSSSAILPSKIAEGNPAANRIIIGHPFTPPAIMPVLEIVPSPDTDPKIVDAAMGIYREIGFDPSKLNKEIFGFVGNRIQKVIMWEAFYLLQQGVIDVENLDRIIRNSLGLRYAAVGPLEANRLGGGPEGARKLIKGIAGGWDKTMPAGVPDMSRLDEILDEIDATFGTDTASFQQRSEARDEKMRGFLDVIAKVEPASKP</sequence>
<dbReference type="Pfam" id="PF02737">
    <property type="entry name" value="3HCDH_N"/>
    <property type="match status" value="1"/>
</dbReference>
<keyword evidence="3" id="KW-0560">Oxidoreductase</keyword>